<keyword evidence="2" id="KW-0378">Hydrolase</keyword>
<dbReference type="GO" id="GO:0005975">
    <property type="term" value="P:carbohydrate metabolic process"/>
    <property type="evidence" value="ECO:0007669"/>
    <property type="project" value="InterPro"/>
</dbReference>
<dbReference type="RefSeq" id="WP_148696286.1">
    <property type="nucleotide sequence ID" value="NZ_CP017834.1"/>
</dbReference>
<dbReference type="OrthoDB" id="5291497at2"/>
<dbReference type="KEGG" id="saqi:AXG55_00960"/>
<evidence type="ECO:0000256" key="2">
    <source>
        <dbReference type="ARBA" id="ARBA00022801"/>
    </source>
</evidence>
<dbReference type="GO" id="GO:0016810">
    <property type="term" value="F:hydrolase activity, acting on carbon-nitrogen (but not peptide) bonds"/>
    <property type="evidence" value="ECO:0007669"/>
    <property type="project" value="InterPro"/>
</dbReference>
<keyword evidence="1" id="KW-0479">Metal-binding</keyword>
<dbReference type="PANTHER" id="PTHR10587">
    <property type="entry name" value="GLYCOSYL TRANSFERASE-RELATED"/>
    <property type="match status" value="1"/>
</dbReference>
<protein>
    <recommendedName>
        <fullName evidence="3">NodB homology domain-containing protein</fullName>
    </recommendedName>
</protein>
<dbReference type="PANTHER" id="PTHR10587:SF133">
    <property type="entry name" value="CHITIN DEACETYLASE 1-RELATED"/>
    <property type="match status" value="1"/>
</dbReference>
<evidence type="ECO:0000259" key="3">
    <source>
        <dbReference type="PROSITE" id="PS51677"/>
    </source>
</evidence>
<evidence type="ECO:0000256" key="1">
    <source>
        <dbReference type="ARBA" id="ARBA00022723"/>
    </source>
</evidence>
<dbReference type="GO" id="GO:0016020">
    <property type="term" value="C:membrane"/>
    <property type="evidence" value="ECO:0007669"/>
    <property type="project" value="TreeGrafter"/>
</dbReference>
<dbReference type="Gene3D" id="3.20.20.370">
    <property type="entry name" value="Glycoside hydrolase/deacetylase"/>
    <property type="match status" value="1"/>
</dbReference>
<dbReference type="SUPFAM" id="SSF88713">
    <property type="entry name" value="Glycoside hydrolase/deacetylase"/>
    <property type="match status" value="1"/>
</dbReference>
<evidence type="ECO:0000313" key="5">
    <source>
        <dbReference type="Proteomes" id="UP000184731"/>
    </source>
</evidence>
<dbReference type="Proteomes" id="UP000184731">
    <property type="component" value="Chromosome"/>
</dbReference>
<organism evidence="4 5">
    <name type="scientific">Silvanigrella aquatica</name>
    <dbReference type="NCBI Taxonomy" id="1915309"/>
    <lineage>
        <taxon>Bacteria</taxon>
        <taxon>Pseudomonadati</taxon>
        <taxon>Bdellovibrionota</taxon>
        <taxon>Oligoflexia</taxon>
        <taxon>Silvanigrellales</taxon>
        <taxon>Silvanigrellaceae</taxon>
        <taxon>Silvanigrella</taxon>
    </lineage>
</organism>
<keyword evidence="5" id="KW-1185">Reference proteome</keyword>
<evidence type="ECO:0000313" key="4">
    <source>
        <dbReference type="EMBL" id="APJ02577.1"/>
    </source>
</evidence>
<accession>A0A1L4CXA1</accession>
<sequence>MNLIYFIIFSILIFFPIELSATEENIFKFKNTVELGITIDDLPAAGPDIPFMTRQEVSDKLIKTLKEKKVPEVYGFANGTLLYNTEMQKKILTDWKKAGYLIGNHTFAHLNLKNVSAEEYIKDIERNESVLIDHASSVSELKVFRYPYLMEGENLDKRYSVRSYFKNRNYKIAQVSIDSSDWDFNEAYLRCKKLNLKEKENELVEKYIKNIVEVLKYNEALSKYIYGQNRKTPQVLLLHFNSLNANYLGLVLDKINKMNVKFVSASKAFNDSIFQEDSAIPMASGLPFYEQVRRSHNLKFEGYPFPENNTKWLNKQCEE</sequence>
<dbReference type="InterPro" id="IPR050248">
    <property type="entry name" value="Polysacc_deacetylase_ArnD"/>
</dbReference>
<dbReference type="STRING" id="1915309.AXG55_00960"/>
<feature type="domain" description="NodB homology" evidence="3">
    <location>
        <begin position="33"/>
        <end position="263"/>
    </location>
</feature>
<dbReference type="Pfam" id="PF01522">
    <property type="entry name" value="Polysacc_deac_1"/>
    <property type="match status" value="1"/>
</dbReference>
<gene>
    <name evidence="4" type="ORF">AXG55_00960</name>
</gene>
<dbReference type="PROSITE" id="PS51677">
    <property type="entry name" value="NODB"/>
    <property type="match status" value="1"/>
</dbReference>
<reference evidence="4 5" key="1">
    <citation type="submission" date="2016-10" db="EMBL/GenBank/DDBJ databases">
        <title>Silvanigrella aquatica sp. nov., isolated from a freshwater lake located in the Black Forest, Germany, description of Silvanigrellaceae fam. nov., Silvanigrellales ord. nov., reclassification of the order Bdellovibrionales in the class Oligoflexia, reclassification of the families Bacteriovoracaceae and Halobacteriovoraceae in the new order Bacteriovoracales ord. nov., and reclassification of the family Pseudobacteriovoracaceae in the order Oligoflexiales.</title>
        <authorList>
            <person name="Hahn M.W."/>
            <person name="Schmidt J."/>
            <person name="Koll U."/>
            <person name="Rohde M."/>
            <person name="Verbag S."/>
            <person name="Pitt A."/>
            <person name="Nakai R."/>
            <person name="Naganuma T."/>
            <person name="Lang E."/>
        </authorList>
    </citation>
    <scope>NUCLEOTIDE SEQUENCE [LARGE SCALE GENOMIC DNA]</scope>
    <source>
        <strain evidence="4 5">MWH-Nonnen-W8red</strain>
    </source>
</reference>
<proteinExistence type="predicted"/>
<dbReference type="InterPro" id="IPR002509">
    <property type="entry name" value="NODB_dom"/>
</dbReference>
<dbReference type="EMBL" id="CP017834">
    <property type="protein sequence ID" value="APJ02577.1"/>
    <property type="molecule type" value="Genomic_DNA"/>
</dbReference>
<name>A0A1L4CXA1_9BACT</name>
<dbReference type="GO" id="GO:0046872">
    <property type="term" value="F:metal ion binding"/>
    <property type="evidence" value="ECO:0007669"/>
    <property type="project" value="UniProtKB-KW"/>
</dbReference>
<dbReference type="AlphaFoldDB" id="A0A1L4CXA1"/>
<dbReference type="InterPro" id="IPR011330">
    <property type="entry name" value="Glyco_hydro/deAcase_b/a-brl"/>
</dbReference>